<sequence length="85" mass="9748">MYWYDHDVGGWSYVWMGFGMVLFWALLIAGFVLALRYLFRVDNERRAHPAPPGAEHVLAERFARGEIDAKEYADRLAVLRSATTG</sequence>
<dbReference type="RefSeq" id="WP_067512527.1">
    <property type="nucleotide sequence ID" value="NZ_CP107943.1"/>
</dbReference>
<comment type="caution">
    <text evidence="2">The sequence shown here is derived from an EMBL/GenBank/DDBJ whole genome shotgun (WGS) entry which is preliminary data.</text>
</comment>
<dbReference type="STRING" id="1210090.GCA_001613185_05420"/>
<dbReference type="Proteomes" id="UP000252586">
    <property type="component" value="Unassembled WGS sequence"/>
</dbReference>
<keyword evidence="1" id="KW-0812">Transmembrane</keyword>
<evidence type="ECO:0000256" key="1">
    <source>
        <dbReference type="SAM" id="Phobius"/>
    </source>
</evidence>
<keyword evidence="1" id="KW-1133">Transmembrane helix</keyword>
<protein>
    <submittedName>
        <fullName evidence="2">Putative membrane protein</fullName>
    </submittedName>
</protein>
<evidence type="ECO:0000313" key="2">
    <source>
        <dbReference type="EMBL" id="RBO82415.1"/>
    </source>
</evidence>
<feature type="transmembrane region" description="Helical" evidence="1">
    <location>
        <begin position="12"/>
        <end position="39"/>
    </location>
</feature>
<organism evidence="2 3">
    <name type="scientific">Nocardia puris</name>
    <dbReference type="NCBI Taxonomy" id="208602"/>
    <lineage>
        <taxon>Bacteria</taxon>
        <taxon>Bacillati</taxon>
        <taxon>Actinomycetota</taxon>
        <taxon>Actinomycetes</taxon>
        <taxon>Mycobacteriales</taxon>
        <taxon>Nocardiaceae</taxon>
        <taxon>Nocardia</taxon>
    </lineage>
</organism>
<keyword evidence="1" id="KW-0472">Membrane</keyword>
<dbReference type="EMBL" id="QNRE01000023">
    <property type="protein sequence ID" value="RBO82415.1"/>
    <property type="molecule type" value="Genomic_DNA"/>
</dbReference>
<reference evidence="2 3" key="1">
    <citation type="submission" date="2018-06" db="EMBL/GenBank/DDBJ databases">
        <title>Genomic Encyclopedia of Type Strains, Phase IV (KMG-IV): sequencing the most valuable type-strain genomes for metagenomic binning, comparative biology and taxonomic classification.</title>
        <authorList>
            <person name="Goeker M."/>
        </authorList>
    </citation>
    <scope>NUCLEOTIDE SEQUENCE [LARGE SCALE GENOMIC DNA]</scope>
    <source>
        <strain evidence="2 3">DSM 44599</strain>
    </source>
</reference>
<dbReference type="AlphaFoldDB" id="A0A366CXS6"/>
<evidence type="ECO:0000313" key="3">
    <source>
        <dbReference type="Proteomes" id="UP000252586"/>
    </source>
</evidence>
<accession>A0A366CXS6</accession>
<dbReference type="OrthoDB" id="3748887at2"/>
<proteinExistence type="predicted"/>
<gene>
    <name evidence="2" type="ORF">DFR74_12332</name>
</gene>
<keyword evidence="3" id="KW-1185">Reference proteome</keyword>
<name>A0A366CXS6_9NOCA</name>